<comment type="similarity">
    <text evidence="2">Belongs to the threonine synthase family.</text>
</comment>
<dbReference type="SUPFAM" id="SSF53686">
    <property type="entry name" value="Tryptophan synthase beta subunit-like PLP-dependent enzymes"/>
    <property type="match status" value="1"/>
</dbReference>
<dbReference type="NCBIfam" id="TIGR00260">
    <property type="entry name" value="thrC"/>
    <property type="match status" value="1"/>
</dbReference>
<sequence>MYISTRSNYNKVTAAEAIKLGMVPTGGLFVPENIPVLSAEKIKNFKDKSYNDIAQEIFSLYLHDYTQSEIKECVSKAYNTTNFDDVSFTPLVKLNDHTYIMELWHGPTAAFKDMALQILPHFLSLAIKKTGVENEVVILVATSGDTGKAALEGFKDVPGIRIITFYPYKGVSKIQELQMNTTEGENTYVVGVHGNFDDCQTTVKEIFSNEEFKQMLLENGIELSSANSINWGRLLPQIIYYFASYSELLKKGDIKEGEKVNFVVPTGNFGNILAGWYAHKMGLPVNKFICASNENKVLTDFFQTGKYDKRREFKKTNSPSMDILVSSNLERFLYEITDHDGDKINNWMNDLNNQGYFEVDEDTKRKIQQIMYGNFTNEEQTKNVIKETFENYKYTLDTHTAVALKVYDNYIKETKDKSKTIIDSTASPFKFNEAVLEALTNKTRINQSEYESLDQLSKISGLNLHFGLKDLDKKPILHKKVCKKEEIPSIIKDILNIK</sequence>
<dbReference type="PANTHER" id="PTHR43515">
    <property type="entry name" value="THREONINE SYNTHASE-LIKE 1"/>
    <property type="match status" value="1"/>
</dbReference>
<dbReference type="EMBL" id="FWWT01000024">
    <property type="protein sequence ID" value="SMB96550.1"/>
    <property type="molecule type" value="Genomic_DNA"/>
</dbReference>
<dbReference type="STRING" id="656914.SAMN00017405_2313"/>
<dbReference type="CDD" id="cd01560">
    <property type="entry name" value="Thr-synth_2"/>
    <property type="match status" value="1"/>
</dbReference>
<accession>A0A1W1VTI8</accession>
<feature type="domain" description="Tryptophan synthase beta chain-like PALP" evidence="6">
    <location>
        <begin position="86"/>
        <end position="342"/>
    </location>
</feature>
<evidence type="ECO:0000256" key="3">
    <source>
        <dbReference type="ARBA" id="ARBA00022898"/>
    </source>
</evidence>
<dbReference type="InterPro" id="IPR004450">
    <property type="entry name" value="Thr_synthase-like"/>
</dbReference>
<dbReference type="InterPro" id="IPR029144">
    <property type="entry name" value="Thr_synth_N"/>
</dbReference>
<reference evidence="8 9" key="1">
    <citation type="submission" date="2017-04" db="EMBL/GenBank/DDBJ databases">
        <authorList>
            <person name="Afonso C.L."/>
            <person name="Miller P.J."/>
            <person name="Scott M.A."/>
            <person name="Spackman E."/>
            <person name="Goraichik I."/>
            <person name="Dimitrov K.M."/>
            <person name="Suarez D.L."/>
            <person name="Swayne D.E."/>
        </authorList>
    </citation>
    <scope>NUCLEOTIDE SEQUENCE [LARGE SCALE GENOMIC DNA]</scope>
    <source>
        <strain evidence="8 9">DSM 11270</strain>
    </source>
</reference>
<keyword evidence="3 5" id="KW-0663">Pyridoxal phosphate</keyword>
<feature type="modified residue" description="N6-(pyridoxal phosphate)lysine" evidence="5">
    <location>
        <position position="112"/>
    </location>
</feature>
<evidence type="ECO:0000256" key="4">
    <source>
        <dbReference type="NCBIfam" id="TIGR00260"/>
    </source>
</evidence>
<evidence type="ECO:0000256" key="2">
    <source>
        <dbReference type="ARBA" id="ARBA00005517"/>
    </source>
</evidence>
<evidence type="ECO:0000313" key="9">
    <source>
        <dbReference type="Proteomes" id="UP000192731"/>
    </source>
</evidence>
<organism evidence="8 9">
    <name type="scientific">Desulfonispora thiosulfatigenes DSM 11270</name>
    <dbReference type="NCBI Taxonomy" id="656914"/>
    <lineage>
        <taxon>Bacteria</taxon>
        <taxon>Bacillati</taxon>
        <taxon>Bacillota</taxon>
        <taxon>Clostridia</taxon>
        <taxon>Eubacteriales</taxon>
        <taxon>Peptococcaceae</taxon>
        <taxon>Desulfonispora</taxon>
    </lineage>
</organism>
<feature type="domain" description="Threonine synthase N-terminal" evidence="7">
    <location>
        <begin position="2"/>
        <end position="78"/>
    </location>
</feature>
<dbReference type="InterPro" id="IPR037158">
    <property type="entry name" value="Thr_synth_N_sf"/>
</dbReference>
<evidence type="ECO:0000259" key="6">
    <source>
        <dbReference type="Pfam" id="PF00291"/>
    </source>
</evidence>
<evidence type="ECO:0000256" key="5">
    <source>
        <dbReference type="PIRSR" id="PIRSR604450-51"/>
    </source>
</evidence>
<dbReference type="OrthoDB" id="9763107at2"/>
<dbReference type="Gene3D" id="3.90.1380.10">
    <property type="entry name" value="Threonine synthase, N-terminal domain"/>
    <property type="match status" value="1"/>
</dbReference>
<evidence type="ECO:0000256" key="1">
    <source>
        <dbReference type="ARBA" id="ARBA00001933"/>
    </source>
</evidence>
<dbReference type="RefSeq" id="WP_084054427.1">
    <property type="nucleotide sequence ID" value="NZ_FWWT01000024.1"/>
</dbReference>
<dbReference type="EC" id="4.2.3.1" evidence="4"/>
<evidence type="ECO:0000313" key="8">
    <source>
        <dbReference type="EMBL" id="SMB96550.1"/>
    </source>
</evidence>
<dbReference type="Pfam" id="PF24857">
    <property type="entry name" value="THR4_C"/>
    <property type="match status" value="1"/>
</dbReference>
<dbReference type="Proteomes" id="UP000192731">
    <property type="component" value="Unassembled WGS sequence"/>
</dbReference>
<evidence type="ECO:0000259" key="7">
    <source>
        <dbReference type="Pfam" id="PF14821"/>
    </source>
</evidence>
<keyword evidence="9" id="KW-1185">Reference proteome</keyword>
<proteinExistence type="inferred from homology"/>
<dbReference type="GO" id="GO:0005737">
    <property type="term" value="C:cytoplasm"/>
    <property type="evidence" value="ECO:0007669"/>
    <property type="project" value="TreeGrafter"/>
</dbReference>
<gene>
    <name evidence="8" type="ORF">SAMN00017405_2313</name>
</gene>
<dbReference type="Gene3D" id="3.40.50.1100">
    <property type="match status" value="2"/>
</dbReference>
<dbReference type="InterPro" id="IPR036052">
    <property type="entry name" value="TrpB-like_PALP_sf"/>
</dbReference>
<dbReference type="GO" id="GO:0009088">
    <property type="term" value="P:threonine biosynthetic process"/>
    <property type="evidence" value="ECO:0007669"/>
    <property type="project" value="UniProtKB-UniRule"/>
</dbReference>
<protein>
    <recommendedName>
        <fullName evidence="4">Threonine synthase</fullName>
        <ecNumber evidence="4">4.2.3.1</ecNumber>
    </recommendedName>
</protein>
<comment type="cofactor">
    <cofactor evidence="1 5">
        <name>pyridoxal 5'-phosphate</name>
        <dbReference type="ChEBI" id="CHEBI:597326"/>
    </cofactor>
</comment>
<dbReference type="Pfam" id="PF14821">
    <property type="entry name" value="Thr_synth_N"/>
    <property type="match status" value="1"/>
</dbReference>
<name>A0A1W1VTI8_DESTI</name>
<dbReference type="GO" id="GO:0004795">
    <property type="term" value="F:threonine synthase activity"/>
    <property type="evidence" value="ECO:0007669"/>
    <property type="project" value="UniProtKB-UniRule"/>
</dbReference>
<dbReference type="AlphaFoldDB" id="A0A1W1VTI8"/>
<dbReference type="Pfam" id="PF00291">
    <property type="entry name" value="PALP"/>
    <property type="match status" value="1"/>
</dbReference>
<dbReference type="InterPro" id="IPR001926">
    <property type="entry name" value="TrpB-like_PALP"/>
</dbReference>
<dbReference type="PANTHER" id="PTHR43515:SF1">
    <property type="entry name" value="THREONINE SYNTHASE-LIKE 1"/>
    <property type="match status" value="1"/>
</dbReference>